<organism evidence="1 2">
    <name type="scientific">Pseudomonas mosselii</name>
    <dbReference type="NCBI Taxonomy" id="78327"/>
    <lineage>
        <taxon>Bacteria</taxon>
        <taxon>Pseudomonadati</taxon>
        <taxon>Pseudomonadota</taxon>
        <taxon>Gammaproteobacteria</taxon>
        <taxon>Pseudomonadales</taxon>
        <taxon>Pseudomonadaceae</taxon>
        <taxon>Pseudomonas</taxon>
    </lineage>
</organism>
<proteinExistence type="predicted"/>
<reference evidence="1 2" key="1">
    <citation type="submission" date="2020-07" db="EMBL/GenBank/DDBJ databases">
        <title>Diversity of carbapenemase encoding genes among Pseudomonas putida group clinical isolates in a tertiary Brazilian hospital.</title>
        <authorList>
            <person name="Alberto-Lei F."/>
            <person name="Nodari C.S."/>
            <person name="Streling A.P."/>
            <person name="Paulino J.T."/>
            <person name="Bessa-Neto F.O."/>
            <person name="Cayo R."/>
            <person name="Gales A.C."/>
        </authorList>
    </citation>
    <scope>NUCLEOTIDE SEQUENCE [LARGE SCALE GENOMIC DNA]</scope>
    <source>
        <strain evidence="1 2">14802</strain>
    </source>
</reference>
<protein>
    <submittedName>
        <fullName evidence="1">Uncharacterized protein</fullName>
    </submittedName>
</protein>
<evidence type="ECO:0000313" key="1">
    <source>
        <dbReference type="EMBL" id="MBA6066366.1"/>
    </source>
</evidence>
<name>A0A7W2PZ96_9PSED</name>
<dbReference type="EMBL" id="JACGDE010000011">
    <property type="protein sequence ID" value="MBA6066366.1"/>
    <property type="molecule type" value="Genomic_DNA"/>
</dbReference>
<dbReference type="RefSeq" id="WP_182323603.1">
    <property type="nucleotide sequence ID" value="NZ_JACGDE010000011.1"/>
</dbReference>
<dbReference type="AlphaFoldDB" id="A0A7W2PZ96"/>
<evidence type="ECO:0000313" key="2">
    <source>
        <dbReference type="Proteomes" id="UP000541770"/>
    </source>
</evidence>
<dbReference type="Proteomes" id="UP000541770">
    <property type="component" value="Unassembled WGS sequence"/>
</dbReference>
<comment type="caution">
    <text evidence="1">The sequence shown here is derived from an EMBL/GenBank/DDBJ whole genome shotgun (WGS) entry which is preliminary data.</text>
</comment>
<gene>
    <name evidence="1" type="ORF">H4C75_16610</name>
</gene>
<sequence>MCEESKRLKQYVIDAVVGGNLDRLGPSLASLSKVDPGEYLALTRQLLDTELPKQVSTLVCISLPEFFHADGSVYGAVFSGSGGAFSAFSSFTTSVHQAGVGLALEDVQRIVAETRAEYEAGVLKKVAELKDRLSELDFLLSGHSAVDRSIASLARTDLTKGHALLVAAVNPTK</sequence>
<accession>A0A7W2PZ96</accession>